<evidence type="ECO:0000313" key="1">
    <source>
        <dbReference type="EMBL" id="KAF9060849.1"/>
    </source>
</evidence>
<dbReference type="OrthoDB" id="2953931at2759"/>
<name>A0A9P5PCH8_9AGAR</name>
<comment type="caution">
    <text evidence="1">The sequence shown here is derived from an EMBL/GenBank/DDBJ whole genome shotgun (WGS) entry which is preliminary data.</text>
</comment>
<protein>
    <submittedName>
        <fullName evidence="1">Uncharacterized protein</fullName>
    </submittedName>
</protein>
<evidence type="ECO:0000313" key="2">
    <source>
        <dbReference type="Proteomes" id="UP000772434"/>
    </source>
</evidence>
<dbReference type="AlphaFoldDB" id="A0A9P5PCH8"/>
<proteinExistence type="predicted"/>
<accession>A0A9P5PCH8</accession>
<dbReference type="Proteomes" id="UP000772434">
    <property type="component" value="Unassembled WGS sequence"/>
</dbReference>
<sequence>MPEWQEIDHVLVKGFIINVALSSNAEYLAAAHGLGVDIWHLNGGMLGVTWAPQVPRMVLTYQGGLVNVVTIGERSAQCEGFLLCGQAGRAVYAVFLDNDLLVVAMGSFVEIRRFTEDLNGRRWERVGSLPKPPVDYVDECQSIHMLAKDYFLVTYKGGIVV</sequence>
<reference evidence="1" key="1">
    <citation type="submission" date="2020-11" db="EMBL/GenBank/DDBJ databases">
        <authorList>
            <consortium name="DOE Joint Genome Institute"/>
            <person name="Ahrendt S."/>
            <person name="Riley R."/>
            <person name="Andreopoulos W."/>
            <person name="Labutti K."/>
            <person name="Pangilinan J."/>
            <person name="Ruiz-Duenas F.J."/>
            <person name="Barrasa J.M."/>
            <person name="Sanchez-Garcia M."/>
            <person name="Camarero S."/>
            <person name="Miyauchi S."/>
            <person name="Serrano A."/>
            <person name="Linde D."/>
            <person name="Babiker R."/>
            <person name="Drula E."/>
            <person name="Ayuso-Fernandez I."/>
            <person name="Pacheco R."/>
            <person name="Padilla G."/>
            <person name="Ferreira P."/>
            <person name="Barriuso J."/>
            <person name="Kellner H."/>
            <person name="Castanera R."/>
            <person name="Alfaro M."/>
            <person name="Ramirez L."/>
            <person name="Pisabarro A.G."/>
            <person name="Kuo A."/>
            <person name="Tritt A."/>
            <person name="Lipzen A."/>
            <person name="He G."/>
            <person name="Yan M."/>
            <person name="Ng V."/>
            <person name="Cullen D."/>
            <person name="Martin F."/>
            <person name="Rosso M.-N."/>
            <person name="Henrissat B."/>
            <person name="Hibbett D."/>
            <person name="Martinez A.T."/>
            <person name="Grigoriev I.V."/>
        </authorList>
    </citation>
    <scope>NUCLEOTIDE SEQUENCE</scope>
    <source>
        <strain evidence="1">AH 40177</strain>
    </source>
</reference>
<organism evidence="1 2">
    <name type="scientific">Rhodocollybia butyracea</name>
    <dbReference type="NCBI Taxonomy" id="206335"/>
    <lineage>
        <taxon>Eukaryota</taxon>
        <taxon>Fungi</taxon>
        <taxon>Dikarya</taxon>
        <taxon>Basidiomycota</taxon>
        <taxon>Agaricomycotina</taxon>
        <taxon>Agaricomycetes</taxon>
        <taxon>Agaricomycetidae</taxon>
        <taxon>Agaricales</taxon>
        <taxon>Marasmiineae</taxon>
        <taxon>Omphalotaceae</taxon>
        <taxon>Rhodocollybia</taxon>
    </lineage>
</organism>
<dbReference type="SUPFAM" id="SSF82171">
    <property type="entry name" value="DPP6 N-terminal domain-like"/>
    <property type="match status" value="1"/>
</dbReference>
<keyword evidence="2" id="KW-1185">Reference proteome</keyword>
<gene>
    <name evidence="1" type="ORF">BDP27DRAFT_1370178</name>
</gene>
<dbReference type="EMBL" id="JADNRY010000225">
    <property type="protein sequence ID" value="KAF9060849.1"/>
    <property type="molecule type" value="Genomic_DNA"/>
</dbReference>